<sequence>MMVRSVLRVCALAGAFVVSAAALLALSGCGTALPANVDPDQVDAVDPPAVGACRVLTPRDVEQHPSNATRTVPCSKPHTAETYAVGELPADLDDAAYDSREVARTLYELCTDGFARHLGADESVAMRTILSWAKFQPSEKAWKKGARWYRCDLVGGTEDVAKDRYLDLPTHTRNLLRGTRPPDRWMACARGASIATSTKVPCTRKHDWRAATTIKVGDPGEAYPGDRAIEVKTREYCHSSISAWLNYALDFQFGYTWFHEAEWEAGIRRSVCWARTDT</sequence>
<evidence type="ECO:0000259" key="2">
    <source>
        <dbReference type="Pfam" id="PF13845"/>
    </source>
</evidence>
<keyword evidence="4" id="KW-1185">Reference proteome</keyword>
<dbReference type="EMBL" id="JAUQTA010000001">
    <property type="protein sequence ID" value="MDO7867170.1"/>
    <property type="molecule type" value="Genomic_DNA"/>
</dbReference>
<evidence type="ECO:0000256" key="1">
    <source>
        <dbReference type="SAM" id="SignalP"/>
    </source>
</evidence>
<feature type="signal peptide" evidence="1">
    <location>
        <begin position="1"/>
        <end position="20"/>
    </location>
</feature>
<keyword evidence="1" id="KW-0732">Signal</keyword>
<dbReference type="InterPro" id="IPR026004">
    <property type="entry name" value="Septum_form"/>
</dbReference>
<dbReference type="PROSITE" id="PS51257">
    <property type="entry name" value="PROKAR_LIPOPROTEIN"/>
    <property type="match status" value="1"/>
</dbReference>
<name>A0ABT9AXB0_9ACTN</name>
<evidence type="ECO:0000313" key="4">
    <source>
        <dbReference type="Proteomes" id="UP001233314"/>
    </source>
</evidence>
<comment type="caution">
    <text evidence="3">The sequence shown here is derived from an EMBL/GenBank/DDBJ whole genome shotgun (WGS) entry which is preliminary data.</text>
</comment>
<dbReference type="Proteomes" id="UP001233314">
    <property type="component" value="Unassembled WGS sequence"/>
</dbReference>
<gene>
    <name evidence="3" type="ORF">Q5722_02205</name>
</gene>
<protein>
    <submittedName>
        <fullName evidence="3">Septum formation family protein</fullName>
    </submittedName>
</protein>
<feature type="chain" id="PRO_5045762473" evidence="1">
    <location>
        <begin position="21"/>
        <end position="278"/>
    </location>
</feature>
<evidence type="ECO:0000313" key="3">
    <source>
        <dbReference type="EMBL" id="MDO7867170.1"/>
    </source>
</evidence>
<dbReference type="Pfam" id="PF13845">
    <property type="entry name" value="Septum_form"/>
    <property type="match status" value="1"/>
</dbReference>
<dbReference type="RefSeq" id="WP_305026575.1">
    <property type="nucleotide sequence ID" value="NZ_JAUQTA010000001.1"/>
</dbReference>
<accession>A0ABT9AXB0</accession>
<feature type="domain" description="Septum formation-related" evidence="2">
    <location>
        <begin position="65"/>
        <end position="272"/>
    </location>
</feature>
<organism evidence="3 4">
    <name type="scientific">Nocardioides jiangxiensis</name>
    <dbReference type="NCBI Taxonomy" id="3064524"/>
    <lineage>
        <taxon>Bacteria</taxon>
        <taxon>Bacillati</taxon>
        <taxon>Actinomycetota</taxon>
        <taxon>Actinomycetes</taxon>
        <taxon>Propionibacteriales</taxon>
        <taxon>Nocardioidaceae</taxon>
        <taxon>Nocardioides</taxon>
    </lineage>
</organism>
<proteinExistence type="predicted"/>
<reference evidence="3 4" key="1">
    <citation type="submission" date="2023-07" db="EMBL/GenBank/DDBJ databases">
        <title>Nocardioides sp. nov WY-20 isolated from soil.</title>
        <authorList>
            <person name="Liu B."/>
            <person name="Wan Y."/>
        </authorList>
    </citation>
    <scope>NUCLEOTIDE SEQUENCE [LARGE SCALE GENOMIC DNA]</scope>
    <source>
        <strain evidence="3 4">WY-20</strain>
    </source>
</reference>